<keyword evidence="2" id="KW-1185">Reference proteome</keyword>
<gene>
    <name evidence="1" type="ORF">SAMN05421677_10641</name>
</gene>
<evidence type="ECO:0000313" key="2">
    <source>
        <dbReference type="Proteomes" id="UP000198860"/>
    </source>
</evidence>
<evidence type="ECO:0000313" key="1">
    <source>
        <dbReference type="EMBL" id="SDO56118.1"/>
    </source>
</evidence>
<protein>
    <submittedName>
        <fullName evidence="1">Glycosyltransferase involved in cell wall bisynthesis</fullName>
    </submittedName>
</protein>
<reference evidence="2" key="1">
    <citation type="submission" date="2016-10" db="EMBL/GenBank/DDBJ databases">
        <authorList>
            <person name="Varghese N."/>
            <person name="Submissions S."/>
        </authorList>
    </citation>
    <scope>NUCLEOTIDE SEQUENCE [LARGE SCALE GENOMIC DNA]</scope>
    <source>
        <strain evidence="2">CGMCC 1.3703</strain>
    </source>
</reference>
<organism evidence="1 2">
    <name type="scientific">Halobacillus aidingensis</name>
    <dbReference type="NCBI Taxonomy" id="240303"/>
    <lineage>
        <taxon>Bacteria</taxon>
        <taxon>Bacillati</taxon>
        <taxon>Bacillota</taxon>
        <taxon>Bacilli</taxon>
        <taxon>Bacillales</taxon>
        <taxon>Bacillaceae</taxon>
        <taxon>Halobacillus</taxon>
    </lineage>
</organism>
<proteinExistence type="predicted"/>
<dbReference type="AlphaFoldDB" id="A0A1H0KJJ7"/>
<accession>A0A1H0KJJ7</accession>
<keyword evidence="1" id="KW-0808">Transferase</keyword>
<dbReference type="Gene3D" id="3.40.50.2000">
    <property type="entry name" value="Glycogen Phosphorylase B"/>
    <property type="match status" value="1"/>
</dbReference>
<dbReference type="OrthoDB" id="9813214at2"/>
<name>A0A1H0KJJ7_HALAD</name>
<dbReference type="SUPFAM" id="SSF53756">
    <property type="entry name" value="UDP-Glycosyltransferase/glycogen phosphorylase"/>
    <property type="match status" value="1"/>
</dbReference>
<dbReference type="GO" id="GO:0016740">
    <property type="term" value="F:transferase activity"/>
    <property type="evidence" value="ECO:0007669"/>
    <property type="project" value="UniProtKB-KW"/>
</dbReference>
<dbReference type="EMBL" id="FNIZ01000006">
    <property type="protein sequence ID" value="SDO56118.1"/>
    <property type="molecule type" value="Genomic_DNA"/>
</dbReference>
<dbReference type="RefSeq" id="WP_089651929.1">
    <property type="nucleotide sequence ID" value="NZ_FNIZ01000006.1"/>
</dbReference>
<dbReference type="Proteomes" id="UP000198860">
    <property type="component" value="Unassembled WGS sequence"/>
</dbReference>
<sequence length="354" mass="41601">MKIAYVVADSLEKPHGVSKKIYNQMKYWKTKGEKVKLFYFSKRPLNKMFHEFDYEIIKYNSRIDFVLNTKGFYVIKKWAPDIIYFRMYLYSISFHKMVKIYPSIIEINTDDVMESKISYPKIVRLFHLVTRNKLLEKAAGFVCVTYDLERKFKYYSNNTITIPNSVSNPFIGKFSNSKDRKERLQVIFLGSPHQPWHGLDKIKFLAAELSEVDFHIIGTNELENTTSNLIQYGFLSEGEYLEVLNKSDVAIGTLALHRNNMNEASPLKTREYLKYGVPVIIGYKDSDLLNKAHFVLELPNEENNIINNMSLIEKFIKNSRRIQILKSDVEHILSDSKEEKRLEFINEVIYQKSH</sequence>
<dbReference type="STRING" id="240303.SAMN05421677_10641"/>